<dbReference type="AlphaFoldDB" id="A0A0R3RAA4"/>
<feature type="chain" id="PRO_5006447396" evidence="1">
    <location>
        <begin position="18"/>
        <end position="40"/>
    </location>
</feature>
<reference evidence="2" key="1">
    <citation type="submission" date="2017-02" db="UniProtKB">
        <authorList>
            <consortium name="WormBaseParasite"/>
        </authorList>
    </citation>
    <scope>IDENTIFICATION</scope>
</reference>
<evidence type="ECO:0000313" key="2">
    <source>
        <dbReference type="WBParaSite" id="BTMF_0001696701-mRNA-1"/>
    </source>
</evidence>
<protein>
    <submittedName>
        <fullName evidence="2">Uncharacterized protein</fullName>
    </submittedName>
</protein>
<keyword evidence="1" id="KW-0732">Signal</keyword>
<organism evidence="2">
    <name type="scientific">Brugia timori</name>
    <dbReference type="NCBI Taxonomy" id="42155"/>
    <lineage>
        <taxon>Eukaryota</taxon>
        <taxon>Metazoa</taxon>
        <taxon>Ecdysozoa</taxon>
        <taxon>Nematoda</taxon>
        <taxon>Chromadorea</taxon>
        <taxon>Rhabditida</taxon>
        <taxon>Spirurina</taxon>
        <taxon>Spiruromorpha</taxon>
        <taxon>Filarioidea</taxon>
        <taxon>Onchocercidae</taxon>
        <taxon>Brugia</taxon>
    </lineage>
</organism>
<sequence>MMIIFLSVLFILSYSICKIENYSCIDSFLSIHPSIDISFQ</sequence>
<name>A0A0R3RAA4_9BILA</name>
<accession>A0A0R3RAA4</accession>
<dbReference type="WBParaSite" id="BTMF_0001696701-mRNA-1">
    <property type="protein sequence ID" value="BTMF_0001696701-mRNA-1"/>
    <property type="gene ID" value="BTMF_0001696701"/>
</dbReference>
<proteinExistence type="predicted"/>
<evidence type="ECO:0000256" key="1">
    <source>
        <dbReference type="SAM" id="SignalP"/>
    </source>
</evidence>
<feature type="signal peptide" evidence="1">
    <location>
        <begin position="1"/>
        <end position="17"/>
    </location>
</feature>